<protein>
    <submittedName>
        <fullName evidence="2">Uncharacterized protein</fullName>
    </submittedName>
</protein>
<organism evidence="2 3">
    <name type="scientific">Mycena belliarum</name>
    <dbReference type="NCBI Taxonomy" id="1033014"/>
    <lineage>
        <taxon>Eukaryota</taxon>
        <taxon>Fungi</taxon>
        <taxon>Dikarya</taxon>
        <taxon>Basidiomycota</taxon>
        <taxon>Agaricomycotina</taxon>
        <taxon>Agaricomycetes</taxon>
        <taxon>Agaricomycetidae</taxon>
        <taxon>Agaricales</taxon>
        <taxon>Marasmiineae</taxon>
        <taxon>Mycenaceae</taxon>
        <taxon>Mycena</taxon>
    </lineage>
</organism>
<reference evidence="2" key="1">
    <citation type="submission" date="2023-03" db="EMBL/GenBank/DDBJ databases">
        <title>Massive genome expansion in bonnet fungi (Mycena s.s.) driven by repeated elements and novel gene families across ecological guilds.</title>
        <authorList>
            <consortium name="Lawrence Berkeley National Laboratory"/>
            <person name="Harder C.B."/>
            <person name="Miyauchi S."/>
            <person name="Viragh M."/>
            <person name="Kuo A."/>
            <person name="Thoen E."/>
            <person name="Andreopoulos B."/>
            <person name="Lu D."/>
            <person name="Skrede I."/>
            <person name="Drula E."/>
            <person name="Henrissat B."/>
            <person name="Morin E."/>
            <person name="Kohler A."/>
            <person name="Barry K."/>
            <person name="LaButti K."/>
            <person name="Morin E."/>
            <person name="Salamov A."/>
            <person name="Lipzen A."/>
            <person name="Mereny Z."/>
            <person name="Hegedus B."/>
            <person name="Baldrian P."/>
            <person name="Stursova M."/>
            <person name="Weitz H."/>
            <person name="Taylor A."/>
            <person name="Grigoriev I.V."/>
            <person name="Nagy L.G."/>
            <person name="Martin F."/>
            <person name="Kauserud H."/>
        </authorList>
    </citation>
    <scope>NUCLEOTIDE SEQUENCE</scope>
    <source>
        <strain evidence="2">CBHHK173m</strain>
    </source>
</reference>
<keyword evidence="3" id="KW-1185">Reference proteome</keyword>
<dbReference type="Proteomes" id="UP001222325">
    <property type="component" value="Unassembled WGS sequence"/>
</dbReference>
<dbReference type="EMBL" id="JARJCN010000008">
    <property type="protein sequence ID" value="KAJ7098590.1"/>
    <property type="molecule type" value="Genomic_DNA"/>
</dbReference>
<gene>
    <name evidence="2" type="ORF">B0H15DRAFT_582926</name>
</gene>
<feature type="region of interest" description="Disordered" evidence="1">
    <location>
        <begin position="73"/>
        <end position="101"/>
    </location>
</feature>
<evidence type="ECO:0000256" key="1">
    <source>
        <dbReference type="SAM" id="MobiDB-lite"/>
    </source>
</evidence>
<name>A0AAD6UDN3_9AGAR</name>
<comment type="caution">
    <text evidence="2">The sequence shown here is derived from an EMBL/GenBank/DDBJ whole genome shotgun (WGS) entry which is preliminary data.</text>
</comment>
<proteinExistence type="predicted"/>
<evidence type="ECO:0000313" key="2">
    <source>
        <dbReference type="EMBL" id="KAJ7098590.1"/>
    </source>
</evidence>
<dbReference type="AlphaFoldDB" id="A0AAD6UDN3"/>
<sequence>MTATVMFVHSASRPASARPAVPPPTMTKSKVLPESWVGSVVDRFRGEEACAADAARRSGSSIVAIKCTPGYYTGETERAGTRTEQAGTQRIAGGKSLGRNEAPRYQMYPRTGSLARPGPATASESGMRLNSGCMMRDDLIRLYPGADIGAVVVEGQRVNGAS</sequence>
<accession>A0AAD6UDN3</accession>
<evidence type="ECO:0000313" key="3">
    <source>
        <dbReference type="Proteomes" id="UP001222325"/>
    </source>
</evidence>